<sequence length="279" mass="32085">MSLTPNNEIEKHLLSRCYDSNSRIVELLESRYSLHGDQKPTILFKNITNNEPKKRTSLLNQDSTDDGISKQRKLTTRLEVKKFISSTLINQRKLIKKIQHYNRNKTSSSSALNVDKLLQKYKIPNFDDFITMNELWQKYMQDLIFQNGQKLQPLSAILPRLSSADFNGCLITVLQSRNTSVVGIRGIVIWDSQHSFTIVVPKDQDSKEWNEDKSNFTPSELIGGLKVVPKKHTIFGFEVIDPSDEESYIGFTIVGSRFEFRSVDRAGKKFKNHSIDDIL</sequence>
<dbReference type="InterPro" id="IPR002730">
    <property type="entry name" value="Rpp29/RNP1"/>
</dbReference>
<dbReference type="SUPFAM" id="SSF101744">
    <property type="entry name" value="Rof/RNase P subunit-like"/>
    <property type="match status" value="1"/>
</dbReference>
<dbReference type="RefSeq" id="XP_002551092.1">
    <property type="nucleotide sequence ID" value="XM_002551046.1"/>
</dbReference>
<dbReference type="Proteomes" id="UP000002037">
    <property type="component" value="Unassembled WGS sequence"/>
</dbReference>
<dbReference type="GO" id="GO:0033204">
    <property type="term" value="F:ribonuclease P RNA binding"/>
    <property type="evidence" value="ECO:0007669"/>
    <property type="project" value="InterPro"/>
</dbReference>
<dbReference type="VEuPathDB" id="FungiDB:CTRG_05390"/>
<evidence type="ECO:0000256" key="1">
    <source>
        <dbReference type="ARBA" id="ARBA00004123"/>
    </source>
</evidence>
<gene>
    <name evidence="4" type="ORF">CTRG_05390</name>
</gene>
<keyword evidence="3" id="KW-0539">Nucleus</keyword>
<comment type="subcellular location">
    <subcellularLocation>
        <location evidence="1">Nucleus</location>
    </subcellularLocation>
</comment>
<protein>
    <recommendedName>
        <fullName evidence="3">Ribonuclease P protein subunit</fullName>
    </recommendedName>
</protein>
<dbReference type="InterPro" id="IPR016848">
    <property type="entry name" value="RNase_P/MRP_Rpp29-subunit"/>
</dbReference>
<dbReference type="STRING" id="294747.C5MH36"/>
<organism evidence="4 5">
    <name type="scientific">Candida tropicalis (strain ATCC MYA-3404 / T1)</name>
    <name type="common">Yeast</name>
    <dbReference type="NCBI Taxonomy" id="294747"/>
    <lineage>
        <taxon>Eukaryota</taxon>
        <taxon>Fungi</taxon>
        <taxon>Dikarya</taxon>
        <taxon>Ascomycota</taxon>
        <taxon>Saccharomycotina</taxon>
        <taxon>Pichiomycetes</taxon>
        <taxon>Debaryomycetaceae</taxon>
        <taxon>Candida/Lodderomyces clade</taxon>
        <taxon>Candida</taxon>
    </lineage>
</organism>
<keyword evidence="3" id="KW-0819">tRNA processing</keyword>
<keyword evidence="5" id="KW-1185">Reference proteome</keyword>
<dbReference type="eggNOG" id="KOG4046">
    <property type="taxonomic scope" value="Eukaryota"/>
</dbReference>
<evidence type="ECO:0000256" key="2">
    <source>
        <dbReference type="ARBA" id="ARBA00006181"/>
    </source>
</evidence>
<dbReference type="GO" id="GO:0005634">
    <property type="term" value="C:nucleus"/>
    <property type="evidence" value="ECO:0007669"/>
    <property type="project" value="UniProtKB-SubCell"/>
</dbReference>
<evidence type="ECO:0000313" key="5">
    <source>
        <dbReference type="Proteomes" id="UP000002037"/>
    </source>
</evidence>
<dbReference type="AlphaFoldDB" id="C5MH36"/>
<dbReference type="Gene3D" id="2.30.30.210">
    <property type="entry name" value="Ribonuclease P/MRP, subunit p29"/>
    <property type="match status" value="1"/>
</dbReference>
<evidence type="ECO:0000256" key="3">
    <source>
        <dbReference type="PIRNR" id="PIRNR027081"/>
    </source>
</evidence>
<dbReference type="GeneID" id="8299714"/>
<dbReference type="HOGENOM" id="CLU_080488_0_0_1"/>
<dbReference type="InterPro" id="IPR023534">
    <property type="entry name" value="Rof/RNase_P-like"/>
</dbReference>
<dbReference type="GO" id="GO:0001682">
    <property type="term" value="P:tRNA 5'-leader removal"/>
    <property type="evidence" value="ECO:0007669"/>
    <property type="project" value="InterPro"/>
</dbReference>
<dbReference type="PANTHER" id="PTHR13348">
    <property type="entry name" value="RIBONUCLEASE P SUBUNIT P29"/>
    <property type="match status" value="1"/>
</dbReference>
<proteinExistence type="inferred from homology"/>
<dbReference type="SMART" id="SM00538">
    <property type="entry name" value="POP4"/>
    <property type="match status" value="1"/>
</dbReference>
<dbReference type="GO" id="GO:0006364">
    <property type="term" value="P:rRNA processing"/>
    <property type="evidence" value="ECO:0007669"/>
    <property type="project" value="TreeGrafter"/>
</dbReference>
<dbReference type="PANTHER" id="PTHR13348:SF0">
    <property type="entry name" value="RIBONUCLEASE P PROTEIN SUBUNIT P29"/>
    <property type="match status" value="1"/>
</dbReference>
<dbReference type="GO" id="GO:0000172">
    <property type="term" value="C:ribonuclease MRP complex"/>
    <property type="evidence" value="ECO:0007669"/>
    <property type="project" value="InterPro"/>
</dbReference>
<reference evidence="4 5" key="1">
    <citation type="journal article" date="2009" name="Nature">
        <title>Evolution of pathogenicity and sexual reproduction in eight Candida genomes.</title>
        <authorList>
            <person name="Butler G."/>
            <person name="Rasmussen M.D."/>
            <person name="Lin M.F."/>
            <person name="Santos M.A."/>
            <person name="Sakthikumar S."/>
            <person name="Munro C.A."/>
            <person name="Rheinbay E."/>
            <person name="Grabherr M."/>
            <person name="Forche A."/>
            <person name="Reedy J.L."/>
            <person name="Agrafioti I."/>
            <person name="Arnaud M.B."/>
            <person name="Bates S."/>
            <person name="Brown A.J."/>
            <person name="Brunke S."/>
            <person name="Costanzo M.C."/>
            <person name="Fitzpatrick D.A."/>
            <person name="de Groot P.W."/>
            <person name="Harris D."/>
            <person name="Hoyer L.L."/>
            <person name="Hube B."/>
            <person name="Klis F.M."/>
            <person name="Kodira C."/>
            <person name="Lennard N."/>
            <person name="Logue M.E."/>
            <person name="Martin R."/>
            <person name="Neiman A.M."/>
            <person name="Nikolaou E."/>
            <person name="Quail M.A."/>
            <person name="Quinn J."/>
            <person name="Santos M.C."/>
            <person name="Schmitzberger F.F."/>
            <person name="Sherlock G."/>
            <person name="Shah P."/>
            <person name="Silverstein K.A."/>
            <person name="Skrzypek M.S."/>
            <person name="Soll D."/>
            <person name="Staggs R."/>
            <person name="Stansfield I."/>
            <person name="Stumpf M.P."/>
            <person name="Sudbery P.E."/>
            <person name="Srikantha T."/>
            <person name="Zeng Q."/>
            <person name="Berman J."/>
            <person name="Berriman M."/>
            <person name="Heitman J."/>
            <person name="Gow N.A."/>
            <person name="Lorenz M.C."/>
            <person name="Birren B.W."/>
            <person name="Kellis M."/>
            <person name="Cuomo C.A."/>
        </authorList>
    </citation>
    <scope>NUCLEOTIDE SEQUENCE [LARGE SCALE GENOMIC DNA]</scope>
    <source>
        <strain evidence="5">ATCC MYA-3404 / T1</strain>
    </source>
</reference>
<dbReference type="PIRSF" id="PIRSF027081">
    <property type="entry name" value="RNase_P/MRP_p29_subunit"/>
    <property type="match status" value="1"/>
</dbReference>
<evidence type="ECO:0000313" key="4">
    <source>
        <dbReference type="EMBL" id="EER30938.1"/>
    </source>
</evidence>
<dbReference type="GO" id="GO:0030677">
    <property type="term" value="C:ribonuclease P complex"/>
    <property type="evidence" value="ECO:0007669"/>
    <property type="project" value="InterPro"/>
</dbReference>
<dbReference type="OrthoDB" id="124041at2759"/>
<name>C5MH36_CANTT</name>
<dbReference type="KEGG" id="ctp:CTRG_05390"/>
<dbReference type="Pfam" id="PF01868">
    <property type="entry name" value="RNase_P-MRP_p29"/>
    <property type="match status" value="1"/>
</dbReference>
<accession>C5MH36</accession>
<comment type="similarity">
    <text evidence="2">Belongs to the eukaryotic/archaeal RNase P protein component 1 family.</text>
</comment>
<dbReference type="EMBL" id="GG692402">
    <property type="protein sequence ID" value="EER30938.1"/>
    <property type="molecule type" value="Genomic_DNA"/>
</dbReference>
<dbReference type="InterPro" id="IPR036980">
    <property type="entry name" value="RNase_P/MRP_Rpp29_sf"/>
</dbReference>